<keyword evidence="3" id="KW-1185">Reference proteome</keyword>
<keyword evidence="1" id="KW-1133">Transmembrane helix</keyword>
<dbReference type="Proteomes" id="UP000198211">
    <property type="component" value="Unassembled WGS sequence"/>
</dbReference>
<name>A0A225WXG9_9STRA</name>
<organism evidence="2 3">
    <name type="scientific">Phytophthora megakarya</name>
    <dbReference type="NCBI Taxonomy" id="4795"/>
    <lineage>
        <taxon>Eukaryota</taxon>
        <taxon>Sar</taxon>
        <taxon>Stramenopiles</taxon>
        <taxon>Oomycota</taxon>
        <taxon>Peronosporomycetes</taxon>
        <taxon>Peronosporales</taxon>
        <taxon>Peronosporaceae</taxon>
        <taxon>Phytophthora</taxon>
    </lineage>
</organism>
<dbReference type="OrthoDB" id="88720at2759"/>
<sequence>MFWILPLLWVQVFFSGDVHPITWAVLGVSTWILTTPIRIVVWILLERFWSSAVAVGFFFYTCVHRCFTAIQSERMTALSLQDYAWSAVGLSFVIPIAVLEDYQDRFGIFSCMWRMWYWRRITQFSFSVLMQLNRFGELRGNIALHLGASVYVGHRYEMSYMVASVVAHGPRIVYDVLQGLLHDSTGVMFALLIWNTWQDFSLEALVLSACVMVCGLHSRRLKCYAVPVSADAPKRVTNKDLSSTIVTCEDKDQGGTNKVGQPTWKKWQTVAC</sequence>
<protein>
    <submittedName>
        <fullName evidence="2">Uncharacterized protein</fullName>
    </submittedName>
</protein>
<feature type="transmembrane region" description="Helical" evidence="1">
    <location>
        <begin position="52"/>
        <end position="71"/>
    </location>
</feature>
<gene>
    <name evidence="2" type="ORF">PHMEG_0002961</name>
</gene>
<keyword evidence="1" id="KW-0472">Membrane</keyword>
<proteinExistence type="predicted"/>
<comment type="caution">
    <text evidence="2">The sequence shown here is derived from an EMBL/GenBank/DDBJ whole genome shotgun (WGS) entry which is preliminary data.</text>
</comment>
<evidence type="ECO:0000256" key="1">
    <source>
        <dbReference type="SAM" id="Phobius"/>
    </source>
</evidence>
<keyword evidence="1" id="KW-0812">Transmembrane</keyword>
<feature type="transmembrane region" description="Helical" evidence="1">
    <location>
        <begin position="20"/>
        <end position="45"/>
    </location>
</feature>
<dbReference type="AlphaFoldDB" id="A0A225WXG9"/>
<evidence type="ECO:0000313" key="2">
    <source>
        <dbReference type="EMBL" id="OWZ22336.1"/>
    </source>
</evidence>
<accession>A0A225WXG9</accession>
<evidence type="ECO:0000313" key="3">
    <source>
        <dbReference type="Proteomes" id="UP000198211"/>
    </source>
</evidence>
<reference evidence="3" key="1">
    <citation type="submission" date="2017-03" db="EMBL/GenBank/DDBJ databases">
        <title>Phytopthora megakarya and P. palmivora, two closely related causual agents of cacao black pod achieved similar genome size and gene model numbers by different mechanisms.</title>
        <authorList>
            <person name="Ali S."/>
            <person name="Shao J."/>
            <person name="Larry D.J."/>
            <person name="Kronmiller B."/>
            <person name="Shen D."/>
            <person name="Strem M.D."/>
            <person name="Melnick R.L."/>
            <person name="Guiltinan M.J."/>
            <person name="Tyler B.M."/>
            <person name="Meinhardt L.W."/>
            <person name="Bailey B.A."/>
        </authorList>
    </citation>
    <scope>NUCLEOTIDE SEQUENCE [LARGE SCALE GENOMIC DNA]</scope>
    <source>
        <strain evidence="3">zdho120</strain>
    </source>
</reference>
<dbReference type="EMBL" id="NBNE01000144">
    <property type="protein sequence ID" value="OWZ22336.1"/>
    <property type="molecule type" value="Genomic_DNA"/>
</dbReference>